<keyword evidence="1" id="KW-0812">Transmembrane</keyword>
<evidence type="ECO:0008006" key="4">
    <source>
        <dbReference type="Google" id="ProtNLM"/>
    </source>
</evidence>
<evidence type="ECO:0000313" key="2">
    <source>
        <dbReference type="EMBL" id="USV99890.1"/>
    </source>
</evidence>
<feature type="transmembrane region" description="Helical" evidence="1">
    <location>
        <begin position="7"/>
        <end position="25"/>
    </location>
</feature>
<keyword evidence="1" id="KW-1133">Transmembrane helix</keyword>
<protein>
    <recommendedName>
        <fullName evidence="4">SMODS-associating 2TM beta-strand rich effector domain-containing protein</fullName>
    </recommendedName>
</protein>
<reference evidence="2" key="2">
    <citation type="submission" date="2024-04" db="EMBL/GenBank/DDBJ databases">
        <authorList>
            <person name="Diaz M."/>
            <person name="Bach T."/>
            <person name="Gonzalez Anta G."/>
            <person name="Agaras B."/>
            <person name="Wibberg D."/>
            <person name="Noguera F."/>
            <person name="Canciani W."/>
            <person name="Ybarra T."/>
            <person name="Nunez M.L."/>
            <person name="Valverde C."/>
        </authorList>
    </citation>
    <scope>NUCLEOTIDE SEQUENCE</scope>
    <source>
        <strain evidence="2">1008</strain>
    </source>
</reference>
<proteinExistence type="predicted"/>
<organism evidence="2 3">
    <name type="scientific">Pseudomonas pergaminensis</name>
    <dbReference type="NCBI Taxonomy" id="2853159"/>
    <lineage>
        <taxon>Bacteria</taxon>
        <taxon>Pseudomonadati</taxon>
        <taxon>Pseudomonadota</taxon>
        <taxon>Gammaproteobacteria</taxon>
        <taxon>Pseudomonadales</taxon>
        <taxon>Pseudomonadaceae</taxon>
        <taxon>Pseudomonas</taxon>
    </lineage>
</organism>
<dbReference type="EMBL" id="CP078013">
    <property type="protein sequence ID" value="USV99890.1"/>
    <property type="molecule type" value="Genomic_DNA"/>
</dbReference>
<evidence type="ECO:0000256" key="1">
    <source>
        <dbReference type="SAM" id="Phobius"/>
    </source>
</evidence>
<gene>
    <name evidence="2" type="ORF">KUA23_23115</name>
</gene>
<feature type="transmembrane region" description="Helical" evidence="1">
    <location>
        <begin position="31"/>
        <end position="53"/>
    </location>
</feature>
<reference evidence="2" key="1">
    <citation type="journal article" date="2022" name="Front. Plant Sci.">
        <title>Agronomic efficiency and genome mining analysis of the wheat-biostimulant rhizospheric bacterium Pseudomonas pergaminensis sp. nov. strain 1008T.</title>
        <authorList>
            <person name="Diaz M."/>
            <person name="Bach T."/>
            <person name="Gonzalez Anta G."/>
            <person name="Agaras B."/>
            <person name="Wibberg D."/>
            <person name="Noguera F."/>
            <person name="Canciani W."/>
            <person name="Valverde C."/>
        </authorList>
    </citation>
    <scope>NUCLEOTIDE SEQUENCE</scope>
    <source>
        <strain evidence="2">1008</strain>
    </source>
</reference>
<dbReference type="AlphaFoldDB" id="A0ABD7TE43"/>
<sequence>MRHLDKINITLALLLSFLIGSLFGLSVELGWGLPLGTSLTLVIATLGFGVTLYQSHSTRRHNRLLVRPHLILSLPFSSIEIDGFYSFSVKVKNSGLGPALIEKFSISIGKDGDIPSGSLLETIQKHAREQFNAKGNTRCGSNYLREGNAIDKGEEKTILEINFRKEKIIFSEARELAKLYSSTIAIKIHYHCHYGNKFKLNKLASQNKNLKPDLTDIT</sequence>
<name>A0ABD7TE43_9PSED</name>
<dbReference type="KEGG" id="ppeg:KUA23_23115"/>
<evidence type="ECO:0000313" key="3">
    <source>
        <dbReference type="Proteomes" id="UP001056907"/>
    </source>
</evidence>
<dbReference type="RefSeq" id="WP_252992911.1">
    <property type="nucleotide sequence ID" value="NZ_CP078013.2"/>
</dbReference>
<keyword evidence="1" id="KW-0472">Membrane</keyword>
<accession>A0ABD7TE43</accession>
<dbReference type="Proteomes" id="UP001056907">
    <property type="component" value="Chromosome"/>
</dbReference>